<dbReference type="GO" id="GO:0009982">
    <property type="term" value="F:pseudouridine synthase activity"/>
    <property type="evidence" value="ECO:0007669"/>
    <property type="project" value="InterPro"/>
</dbReference>
<dbReference type="PROSITE" id="PS01268">
    <property type="entry name" value="UPF0024"/>
    <property type="match status" value="1"/>
</dbReference>
<dbReference type="InterPro" id="IPR020103">
    <property type="entry name" value="PsdUridine_synth_cat_dom_sf"/>
</dbReference>
<dbReference type="Gene3D" id="3.30.70.3160">
    <property type="match status" value="1"/>
</dbReference>
<dbReference type="Proteomes" id="UP000485621">
    <property type="component" value="Unassembled WGS sequence"/>
</dbReference>
<dbReference type="Pfam" id="PF01142">
    <property type="entry name" value="TruD"/>
    <property type="match status" value="1"/>
</dbReference>
<dbReference type="EMBL" id="MWDB01000010">
    <property type="protein sequence ID" value="OQB41799.1"/>
    <property type="molecule type" value="Genomic_DNA"/>
</dbReference>
<dbReference type="GO" id="GO:0006396">
    <property type="term" value="P:RNA processing"/>
    <property type="evidence" value="ECO:0007669"/>
    <property type="project" value="UniProtKB-ARBA"/>
</dbReference>
<sequence length="45" mass="5200">MDIIEHLCYELKLKRNDLGIAGLKDKNGITEQRISIYKKILNQIG</sequence>
<comment type="caution">
    <text evidence="1">The sequence shown here is derived from an EMBL/GenBank/DDBJ whole genome shotgun (WGS) entry which is preliminary data.</text>
</comment>
<dbReference type="InterPro" id="IPR001656">
    <property type="entry name" value="PsdUridine_synth_TruD"/>
</dbReference>
<accession>A0A1V5ZNI5</accession>
<dbReference type="SUPFAM" id="SSF55120">
    <property type="entry name" value="Pseudouridine synthase"/>
    <property type="match status" value="1"/>
</dbReference>
<dbReference type="AlphaFoldDB" id="A0A1V5ZNI5"/>
<proteinExistence type="predicted"/>
<organism evidence="1">
    <name type="scientific">candidate division CPR1 bacterium ADurb.Bin160</name>
    <dbReference type="NCBI Taxonomy" id="1852826"/>
    <lineage>
        <taxon>Bacteria</taxon>
        <taxon>candidate division CPR1</taxon>
    </lineage>
</organism>
<dbReference type="GO" id="GO:0001522">
    <property type="term" value="P:pseudouridine synthesis"/>
    <property type="evidence" value="ECO:0007669"/>
    <property type="project" value="InterPro"/>
</dbReference>
<name>A0A1V5ZNI5_9BACT</name>
<gene>
    <name evidence="1" type="ORF">BWY04_00592</name>
</gene>
<evidence type="ECO:0000313" key="1">
    <source>
        <dbReference type="EMBL" id="OQB41799.1"/>
    </source>
</evidence>
<dbReference type="GO" id="GO:0003723">
    <property type="term" value="F:RNA binding"/>
    <property type="evidence" value="ECO:0007669"/>
    <property type="project" value="InterPro"/>
</dbReference>
<dbReference type="InterPro" id="IPR020119">
    <property type="entry name" value="PsdUridine_synth_TruD_CS"/>
</dbReference>
<dbReference type="GO" id="GO:0140098">
    <property type="term" value="F:catalytic activity, acting on RNA"/>
    <property type="evidence" value="ECO:0007669"/>
    <property type="project" value="UniProtKB-ARBA"/>
</dbReference>
<reference evidence="1" key="1">
    <citation type="submission" date="2017-02" db="EMBL/GenBank/DDBJ databases">
        <title>Delving into the versatile metabolic prowess of the omnipresent phylum Bacteroidetes.</title>
        <authorList>
            <person name="Nobu M.K."/>
            <person name="Mei R."/>
            <person name="Narihiro T."/>
            <person name="Kuroda K."/>
            <person name="Liu W.-T."/>
        </authorList>
    </citation>
    <scope>NUCLEOTIDE SEQUENCE</scope>
    <source>
        <strain evidence="1">ADurb.Bin160</strain>
    </source>
</reference>
<protein>
    <submittedName>
        <fullName evidence="1">tRNA pseudouridine synthase D</fullName>
    </submittedName>
</protein>